<dbReference type="CDD" id="cd05289">
    <property type="entry name" value="MDR_like_2"/>
    <property type="match status" value="1"/>
</dbReference>
<dbReference type="Proteomes" id="UP000830116">
    <property type="component" value="Chromosome"/>
</dbReference>
<dbReference type="SUPFAM" id="SSF51735">
    <property type="entry name" value="NAD(P)-binding Rossmann-fold domains"/>
    <property type="match status" value="1"/>
</dbReference>
<dbReference type="SMART" id="SM00829">
    <property type="entry name" value="PKS_ER"/>
    <property type="match status" value="1"/>
</dbReference>
<dbReference type="EMBL" id="CP093442">
    <property type="protein sequence ID" value="UOF02452.1"/>
    <property type="molecule type" value="Genomic_DNA"/>
</dbReference>
<dbReference type="InterPro" id="IPR011032">
    <property type="entry name" value="GroES-like_sf"/>
</dbReference>
<dbReference type="PANTHER" id="PTHR11695">
    <property type="entry name" value="ALCOHOL DEHYDROGENASE RELATED"/>
    <property type="match status" value="1"/>
</dbReference>
<sequence>MKAVQIEKYGEADELKVQNVENPKPKNNEILVRIFDAGVNPFDWKVRRGYMKDIMPMNFPLTMGYDFAGEVAEVGSGITDYKKGDKVFGFTQGAYAEYAISDVNHIAKIPAGISTELAASLPTPALTAYQIITNHIQARGAKEVLIHGAAGSVGSIAVQVAKSYGITVYGTAAKEDESFLRDLGVTAVIDYKTQKFEQSCSNLDAIVDLVGGDTLTRSFQCVKKGGIIVSTVAQPPENLVKETGVEGKYFLTNQNSEDLTAIAKLVSDGKLKVRISDVLPLEKAAEAQRLNETGKAHGKVVIHVQ</sequence>
<gene>
    <name evidence="2" type="ORF">MNR06_05750</name>
</gene>
<dbReference type="RefSeq" id="WP_243539938.1">
    <property type="nucleotide sequence ID" value="NZ_CP093442.1"/>
</dbReference>
<evidence type="ECO:0000313" key="3">
    <source>
        <dbReference type="Proteomes" id="UP000830116"/>
    </source>
</evidence>
<dbReference type="Gene3D" id="3.90.180.10">
    <property type="entry name" value="Medium-chain alcohol dehydrogenases, catalytic domain"/>
    <property type="match status" value="1"/>
</dbReference>
<name>A0ABY4CBV1_9BACT</name>
<reference evidence="2" key="1">
    <citation type="submission" date="2022-03" db="EMBL/GenBank/DDBJ databases">
        <title>Genome Identification and Characterization of new species Bdellovibrio reynosense LBG001 sp. nov. from a Mexico soil sample.</title>
        <authorList>
            <person name="Camilli A."/>
            <person name="Ajao Y."/>
            <person name="Guo X."/>
        </authorList>
    </citation>
    <scope>NUCLEOTIDE SEQUENCE</scope>
    <source>
        <strain evidence="2">LBG001</strain>
    </source>
</reference>
<dbReference type="Pfam" id="PF08240">
    <property type="entry name" value="ADH_N"/>
    <property type="match status" value="1"/>
</dbReference>
<keyword evidence="3" id="KW-1185">Reference proteome</keyword>
<organism evidence="2 3">
    <name type="scientific">Bdellovibrio reynosensis</name>
    <dbReference type="NCBI Taxonomy" id="2835041"/>
    <lineage>
        <taxon>Bacteria</taxon>
        <taxon>Pseudomonadati</taxon>
        <taxon>Bdellovibrionota</taxon>
        <taxon>Bdellovibrionia</taxon>
        <taxon>Bdellovibrionales</taxon>
        <taxon>Pseudobdellovibrionaceae</taxon>
        <taxon>Bdellovibrio</taxon>
    </lineage>
</organism>
<accession>A0ABY4CBV1</accession>
<dbReference type="InterPro" id="IPR036291">
    <property type="entry name" value="NAD(P)-bd_dom_sf"/>
</dbReference>
<protein>
    <submittedName>
        <fullName evidence="2">NADP-dependent oxidoreductase</fullName>
    </submittedName>
</protein>
<dbReference type="InterPro" id="IPR050700">
    <property type="entry name" value="YIM1/Zinc_Alcohol_DH_Fams"/>
</dbReference>
<evidence type="ECO:0000313" key="2">
    <source>
        <dbReference type="EMBL" id="UOF02452.1"/>
    </source>
</evidence>
<dbReference type="InterPro" id="IPR020843">
    <property type="entry name" value="ER"/>
</dbReference>
<dbReference type="SUPFAM" id="SSF50129">
    <property type="entry name" value="GroES-like"/>
    <property type="match status" value="1"/>
</dbReference>
<dbReference type="PANTHER" id="PTHR11695:SF294">
    <property type="entry name" value="RETICULON-4-INTERACTING PROTEIN 1, MITOCHONDRIAL"/>
    <property type="match status" value="1"/>
</dbReference>
<dbReference type="InterPro" id="IPR013154">
    <property type="entry name" value="ADH-like_N"/>
</dbReference>
<evidence type="ECO:0000259" key="1">
    <source>
        <dbReference type="SMART" id="SM00829"/>
    </source>
</evidence>
<proteinExistence type="predicted"/>
<dbReference type="Gene3D" id="3.40.50.720">
    <property type="entry name" value="NAD(P)-binding Rossmann-like Domain"/>
    <property type="match status" value="1"/>
</dbReference>
<feature type="domain" description="Enoyl reductase (ER)" evidence="1">
    <location>
        <begin position="10"/>
        <end position="302"/>
    </location>
</feature>
<dbReference type="Pfam" id="PF13602">
    <property type="entry name" value="ADH_zinc_N_2"/>
    <property type="match status" value="1"/>
</dbReference>